<evidence type="ECO:0000259" key="4">
    <source>
        <dbReference type="Pfam" id="PF00534"/>
    </source>
</evidence>
<keyword evidence="2" id="KW-0328">Glycosyltransferase</keyword>
<gene>
    <name evidence="5" type="ORF">HYPDE_23448</name>
</gene>
<organism evidence="5 6">
    <name type="scientific">Hyphomicrobium denitrificans 1NES1</name>
    <dbReference type="NCBI Taxonomy" id="670307"/>
    <lineage>
        <taxon>Bacteria</taxon>
        <taxon>Pseudomonadati</taxon>
        <taxon>Pseudomonadota</taxon>
        <taxon>Alphaproteobacteria</taxon>
        <taxon>Hyphomicrobiales</taxon>
        <taxon>Hyphomicrobiaceae</taxon>
        <taxon>Hyphomicrobium</taxon>
    </lineage>
</organism>
<dbReference type="PANTHER" id="PTHR12526:SF640">
    <property type="entry name" value="COLANIC ACID BIOSYNTHESIS GLYCOSYLTRANSFERASE WCAL-RELATED"/>
    <property type="match status" value="1"/>
</dbReference>
<dbReference type="CDD" id="cd03801">
    <property type="entry name" value="GT4_PimA-like"/>
    <property type="match status" value="1"/>
</dbReference>
<feature type="domain" description="Glycosyl transferase family 1" evidence="4">
    <location>
        <begin position="194"/>
        <end position="364"/>
    </location>
</feature>
<name>N0B753_9HYPH</name>
<dbReference type="EMBL" id="CP005587">
    <property type="protein sequence ID" value="AGK56376.1"/>
    <property type="molecule type" value="Genomic_DNA"/>
</dbReference>
<keyword evidence="3 5" id="KW-0808">Transferase</keyword>
<evidence type="ECO:0000313" key="5">
    <source>
        <dbReference type="EMBL" id="AGK56376.1"/>
    </source>
</evidence>
<dbReference type="HOGENOM" id="CLU_009583_1_0_5"/>
<dbReference type="GO" id="GO:0016757">
    <property type="term" value="F:glycosyltransferase activity"/>
    <property type="evidence" value="ECO:0007669"/>
    <property type="project" value="UniProtKB-KW"/>
</dbReference>
<dbReference type="Proteomes" id="UP000005952">
    <property type="component" value="Chromosome"/>
</dbReference>
<dbReference type="SUPFAM" id="SSF53756">
    <property type="entry name" value="UDP-Glycosyltransferase/glycogen phosphorylase"/>
    <property type="match status" value="1"/>
</dbReference>
<dbReference type="KEGG" id="hdt:HYPDE_23448"/>
<proteinExistence type="inferred from homology"/>
<keyword evidence="6" id="KW-1185">Reference proteome</keyword>
<dbReference type="AlphaFoldDB" id="N0B753"/>
<evidence type="ECO:0000313" key="6">
    <source>
        <dbReference type="Proteomes" id="UP000005952"/>
    </source>
</evidence>
<accession>N0B753</accession>
<dbReference type="Gene3D" id="3.40.50.2000">
    <property type="entry name" value="Glycogen Phosphorylase B"/>
    <property type="match status" value="2"/>
</dbReference>
<comment type="similarity">
    <text evidence="1">Belongs to the glycosyltransferase group 1 family. Glycosyltransferase 4 subfamily.</text>
</comment>
<dbReference type="InterPro" id="IPR001296">
    <property type="entry name" value="Glyco_trans_1"/>
</dbReference>
<dbReference type="PANTHER" id="PTHR12526">
    <property type="entry name" value="GLYCOSYLTRANSFERASE"/>
    <property type="match status" value="1"/>
</dbReference>
<dbReference type="eggNOG" id="COG0438">
    <property type="taxonomic scope" value="Bacteria"/>
</dbReference>
<dbReference type="Pfam" id="PF00534">
    <property type="entry name" value="Glycos_transf_1"/>
    <property type="match status" value="1"/>
</dbReference>
<sequence>MLSSTEKEICLTGENSVVPQKSFLQGLLPAHRHASSRQPHDVSEIEVINPNFSRRLSGVTSTLERIVTIQAKSMKSVAVGFGLHASVPHVRIRDLLSFRKSRNGRQRIWHARRNIEMLWGVILRDLFGFELRLVFTSASQRQHTVWTRRLIDRMDGLIATSNASASYLEHPSTVIGHGIDLDRFYPAVDIRVEREALGLPQLRFVGCFGRIRHRKGTDTFVEAMLKVLPSRPDVGAIILGRTTRAHRHYFRTLNERVRDAHLSDRLLFLPEVSTFEIAKWYRALDVLAAPQRWEGFGVTPLEAMASGVPVVATTVGAFPQLVTDDVGRLVAPGDADALALAIGEILDHPNVGAEKRAAARARAEEKFSINIEADEVIKFYRTLTGQTRNITNEHPLMAKELNHSS</sequence>
<evidence type="ECO:0000256" key="3">
    <source>
        <dbReference type="ARBA" id="ARBA00022679"/>
    </source>
</evidence>
<dbReference type="STRING" id="670307.HYPDE_23448"/>
<protein>
    <submittedName>
        <fullName evidence="5">Group 1 glycosyl transferase</fullName>
    </submittedName>
</protein>
<reference evidence="5 6" key="1">
    <citation type="journal article" date="2013" name="Genome Announc.">
        <title>Genome sequences for three denitrifying bacterial strains isolated from a uranium- and nitrate-contaminated subsurface environment.</title>
        <authorList>
            <person name="Venkatramanan R."/>
            <person name="Prakash O."/>
            <person name="Woyke T."/>
            <person name="Chain P."/>
            <person name="Goodwin L.A."/>
            <person name="Watson D."/>
            <person name="Brooks S."/>
            <person name="Kostka J.E."/>
            <person name="Green S.J."/>
        </authorList>
    </citation>
    <scope>NUCLEOTIDE SEQUENCE [LARGE SCALE GENOMIC DNA]</scope>
    <source>
        <strain evidence="5 6">1NES1</strain>
    </source>
</reference>
<evidence type="ECO:0000256" key="2">
    <source>
        <dbReference type="ARBA" id="ARBA00022676"/>
    </source>
</evidence>
<evidence type="ECO:0000256" key="1">
    <source>
        <dbReference type="ARBA" id="ARBA00009481"/>
    </source>
</evidence>